<comment type="caution">
    <text evidence="1">The sequence shown here is derived from an EMBL/GenBank/DDBJ whole genome shotgun (WGS) entry which is preliminary data.</text>
</comment>
<name>A0AAW2NYV2_9LAMI</name>
<sequence length="125" mass="13653">MRNEALETMDHDEAIVEEVRTGDLHSVNEDLILTVGGDGEAAVGGERLDFGSEDEGFEEVEGVKAWERELLEEEREGAGGQVRREASEGAKTVRGVVAERLAEAAAEESSWNPRVERMVAKRAGE</sequence>
<gene>
    <name evidence="1" type="ORF">Sangu_1066900</name>
</gene>
<reference evidence="1" key="1">
    <citation type="submission" date="2020-06" db="EMBL/GenBank/DDBJ databases">
        <authorList>
            <person name="Li T."/>
            <person name="Hu X."/>
            <person name="Zhang T."/>
            <person name="Song X."/>
            <person name="Zhang H."/>
            <person name="Dai N."/>
            <person name="Sheng W."/>
            <person name="Hou X."/>
            <person name="Wei L."/>
        </authorList>
    </citation>
    <scope>NUCLEOTIDE SEQUENCE</scope>
    <source>
        <strain evidence="1">G01</strain>
        <tissue evidence="1">Leaf</tissue>
    </source>
</reference>
<accession>A0AAW2NYV2</accession>
<dbReference type="AlphaFoldDB" id="A0AAW2NYV2"/>
<protein>
    <submittedName>
        <fullName evidence="1">Uncharacterized protein</fullName>
    </submittedName>
</protein>
<organism evidence="1">
    <name type="scientific">Sesamum angustifolium</name>
    <dbReference type="NCBI Taxonomy" id="2727405"/>
    <lineage>
        <taxon>Eukaryota</taxon>
        <taxon>Viridiplantae</taxon>
        <taxon>Streptophyta</taxon>
        <taxon>Embryophyta</taxon>
        <taxon>Tracheophyta</taxon>
        <taxon>Spermatophyta</taxon>
        <taxon>Magnoliopsida</taxon>
        <taxon>eudicotyledons</taxon>
        <taxon>Gunneridae</taxon>
        <taxon>Pentapetalae</taxon>
        <taxon>asterids</taxon>
        <taxon>lamiids</taxon>
        <taxon>Lamiales</taxon>
        <taxon>Pedaliaceae</taxon>
        <taxon>Sesamum</taxon>
    </lineage>
</organism>
<proteinExistence type="predicted"/>
<reference evidence="1" key="2">
    <citation type="journal article" date="2024" name="Plant">
        <title>Genomic evolution and insights into agronomic trait innovations of Sesamum species.</title>
        <authorList>
            <person name="Miao H."/>
            <person name="Wang L."/>
            <person name="Qu L."/>
            <person name="Liu H."/>
            <person name="Sun Y."/>
            <person name="Le M."/>
            <person name="Wang Q."/>
            <person name="Wei S."/>
            <person name="Zheng Y."/>
            <person name="Lin W."/>
            <person name="Duan Y."/>
            <person name="Cao H."/>
            <person name="Xiong S."/>
            <person name="Wang X."/>
            <person name="Wei L."/>
            <person name="Li C."/>
            <person name="Ma Q."/>
            <person name="Ju M."/>
            <person name="Zhao R."/>
            <person name="Li G."/>
            <person name="Mu C."/>
            <person name="Tian Q."/>
            <person name="Mei H."/>
            <person name="Zhang T."/>
            <person name="Gao T."/>
            <person name="Zhang H."/>
        </authorList>
    </citation>
    <scope>NUCLEOTIDE SEQUENCE</scope>
    <source>
        <strain evidence="1">G01</strain>
    </source>
</reference>
<dbReference type="EMBL" id="JACGWK010000006">
    <property type="protein sequence ID" value="KAL0348391.1"/>
    <property type="molecule type" value="Genomic_DNA"/>
</dbReference>
<evidence type="ECO:0000313" key="1">
    <source>
        <dbReference type="EMBL" id="KAL0348391.1"/>
    </source>
</evidence>